<feature type="compositionally biased region" description="Polar residues" evidence="2">
    <location>
        <begin position="824"/>
        <end position="846"/>
    </location>
</feature>
<protein>
    <submittedName>
        <fullName evidence="3">Uncharacterized protein</fullName>
    </submittedName>
</protein>
<gene>
    <name evidence="3" type="ORF">ISN45_Aa03g034460</name>
</gene>
<evidence type="ECO:0000256" key="1">
    <source>
        <dbReference type="SAM" id="Coils"/>
    </source>
</evidence>
<feature type="compositionally biased region" description="Acidic residues" evidence="2">
    <location>
        <begin position="1760"/>
        <end position="1770"/>
    </location>
</feature>
<dbReference type="GO" id="GO:0032982">
    <property type="term" value="C:myosin filament"/>
    <property type="evidence" value="ECO:0007669"/>
    <property type="project" value="TreeGrafter"/>
</dbReference>
<evidence type="ECO:0000256" key="2">
    <source>
        <dbReference type="SAM" id="MobiDB-lite"/>
    </source>
</evidence>
<evidence type="ECO:0000313" key="4">
    <source>
        <dbReference type="Proteomes" id="UP000694240"/>
    </source>
</evidence>
<keyword evidence="4" id="KW-1185">Reference proteome</keyword>
<feature type="coiled-coil region" evidence="1">
    <location>
        <begin position="950"/>
        <end position="984"/>
    </location>
</feature>
<feature type="compositionally biased region" description="Basic and acidic residues" evidence="2">
    <location>
        <begin position="335"/>
        <end position="353"/>
    </location>
</feature>
<organism evidence="3 4">
    <name type="scientific">Arabidopsis thaliana x Arabidopsis arenosa</name>
    <dbReference type="NCBI Taxonomy" id="1240361"/>
    <lineage>
        <taxon>Eukaryota</taxon>
        <taxon>Viridiplantae</taxon>
        <taxon>Streptophyta</taxon>
        <taxon>Embryophyta</taxon>
        <taxon>Tracheophyta</taxon>
        <taxon>Spermatophyta</taxon>
        <taxon>Magnoliopsida</taxon>
        <taxon>eudicotyledons</taxon>
        <taxon>Gunneridae</taxon>
        <taxon>Pentapetalae</taxon>
        <taxon>rosids</taxon>
        <taxon>malvids</taxon>
        <taxon>Brassicales</taxon>
        <taxon>Brassicaceae</taxon>
        <taxon>Camelineae</taxon>
        <taxon>Arabidopsis</taxon>
    </lineage>
</organism>
<dbReference type="GO" id="GO:0016460">
    <property type="term" value="C:myosin II complex"/>
    <property type="evidence" value="ECO:0007669"/>
    <property type="project" value="TreeGrafter"/>
</dbReference>
<dbReference type="Proteomes" id="UP000694240">
    <property type="component" value="Chromosome 8"/>
</dbReference>
<comment type="caution">
    <text evidence="3">The sequence shown here is derived from an EMBL/GenBank/DDBJ whole genome shotgun (WGS) entry which is preliminary data.</text>
</comment>
<feature type="region of interest" description="Disordered" evidence="2">
    <location>
        <begin position="314"/>
        <end position="440"/>
    </location>
</feature>
<dbReference type="GO" id="GO:0000146">
    <property type="term" value="F:microfilament motor activity"/>
    <property type="evidence" value="ECO:0007669"/>
    <property type="project" value="TreeGrafter"/>
</dbReference>
<feature type="compositionally biased region" description="Basic and acidic residues" evidence="2">
    <location>
        <begin position="1274"/>
        <end position="1299"/>
    </location>
</feature>
<feature type="region of interest" description="Disordered" evidence="2">
    <location>
        <begin position="1750"/>
        <end position="1776"/>
    </location>
</feature>
<feature type="coiled-coil region" evidence="1">
    <location>
        <begin position="536"/>
        <end position="605"/>
    </location>
</feature>
<feature type="region of interest" description="Disordered" evidence="2">
    <location>
        <begin position="821"/>
        <end position="878"/>
    </location>
</feature>
<dbReference type="GO" id="GO:0051015">
    <property type="term" value="F:actin filament binding"/>
    <property type="evidence" value="ECO:0007669"/>
    <property type="project" value="TreeGrafter"/>
</dbReference>
<feature type="region of interest" description="Disordered" evidence="2">
    <location>
        <begin position="1198"/>
        <end position="1350"/>
    </location>
</feature>
<feature type="coiled-coil region" evidence="1">
    <location>
        <begin position="1446"/>
        <end position="1515"/>
    </location>
</feature>
<feature type="region of interest" description="Disordered" evidence="2">
    <location>
        <begin position="1"/>
        <end position="28"/>
    </location>
</feature>
<feature type="region of interest" description="Disordered" evidence="2">
    <location>
        <begin position="1617"/>
        <end position="1639"/>
    </location>
</feature>
<proteinExistence type="predicted"/>
<dbReference type="InterPro" id="IPR021704">
    <property type="entry name" value="DUF3287"/>
</dbReference>
<feature type="compositionally biased region" description="Basic and acidic residues" evidence="2">
    <location>
        <begin position="369"/>
        <end position="389"/>
    </location>
</feature>
<reference evidence="3 4" key="1">
    <citation type="submission" date="2020-12" db="EMBL/GenBank/DDBJ databases">
        <title>Concerted genomic and epigenomic changes stabilize Arabidopsis allopolyploids.</title>
        <authorList>
            <person name="Chen Z."/>
        </authorList>
    </citation>
    <scope>NUCLEOTIDE SEQUENCE [LARGE SCALE GENOMIC DNA]</scope>
    <source>
        <strain evidence="3">Allo738</strain>
        <tissue evidence="3">Leaf</tissue>
    </source>
</reference>
<sequence>MSSDTDRPESPSFDERRSSNDECTRPNDIAGPHYRSTCTLQSLERLKGLCQIPPEIIAGAQIADPTESPEDHRDGYFCVYEIYFKGCGLTFPLPEALVRYLAALGIALPQLTPNLLRTILGIITVAAEAGYVIGVPELNELLSVRSSSKKAGYFSAYPNANRNIISHLPNKDENWHHPWFLIKKTPASIGNLSDVLPSKWSAKPAFIAPILPTEEFVNFFKTILRGEILWNSFTLDRFIEANRKLRMSPPNHLHRLPPPPSTQGLSARALTAQRKKLSKPIAEACEENKAFLAAAIDKKDYSRTLLVDDNSTEGNRSVAACRLTPRRERRHDRSPRRDRSPCRDSPRPPRDDFSNAPLKDLIRRKRDKSSRSDSSPHREKSRARTDRSPRSSPPSRTMGPPAPVGMSSLPEHDGEKTTRSVSPQKEGSGPQDASPKSKPALVPQIRSLTAMEKEGSVFRCFKTRSGLILPEFDKWRPAIRERYLLHAHHSSRANSELNDMVEHYEGLLLSQQQEVESWRSKLTTLETDLHSSSGSKQQLEDQVDGLKSELEKIKGDLKDQYDQNYQLQNELSGVQGRLHESESSADALNNQLIDLQAKYNAITKLRDSELARSASKARKEVKGRGMELIQGAIRFIQTEKVKSDLESDIKEHESNLILLDQIHDDDFSEVKERSELSCSLAEKKNRLAALPASSFNPQDFAEFFTESPPLSESGLDWAGSNETEGVVLSEVPAAPKVTPEDVCAAVNEQGTSSEQVPAKEADENPTTDMEAEPPISVRRWLRAGRRSLSSRRVSLSLEGEERGLRLYGQGCRQTPPFVRRKATAGTQEADTRGSYCSSGEESQVQGPVSAPTEAALVDSEEEDEENDDNPWKRVRNEPEVEGRNDMDFNLRCSESMPDFSRIGVIDEDVPDVPSRRSPPPRGFFRSQIRAPCALIRNLPIRDQGTAMAFIEALALQHRKLTLEKKKLRKRINRMQRRLTTVSRDLHILGSHPGDWIELGISDFARIPDCMMPVLDLAGGNSTSGSPRSRAAARDLVTTRASLSVLMLRSAIHSTGIILFSSGSDVDANAASASAVVFSPRALVRYLAALGIALPQLTPNLLRTILGIITVAAEAGYVIGVPELNELLSVRSSSKKAGLLFGVTRTLIGTSFRTSRTRMKNWHHPWFLIKKTPASIGNLSDVLPSKWLQNLVENRMSPPNHLHRLPPPPSTQGLSARALTAQRKKLSKPIAEACEETRRSLRPPLTRRTTAGPFWLTTNSTEGNRSVAACRLNTSKRDKSSRSDSSPHREKSRARTDRSPRSSPPSRTMGPPAPVGMSSLPEHDGEKTTRSVSPQKEGSGPQDASPKSKPALVPQIRSLTAMEKEGSVFRCFKTRSGLILPEFDKWRPAIRERYLLHAHHSSRANSELNDMVEHYEGLLLSQQQEVESWRSKLTTLETDLHSSSGSKQQLEDQVDGLKSELEKIKGDLKDQYDQNYQLQNELSGVQGRLHESESSADALNNQLIDLQAKYNAITKLRDSELARSASKARKEVKGRGMELIQGAIRFIQTEKVKSDLESDIKEHESNLILLDQIHDDDFSEVKERSELSCSNETEGVVLSEVPAAPKVTPEDVCAAVNEQGTSSEQVPAKEADENPTTDMEAEPPISVRRWLRAGRRSLSSRRVSLSLEGEEEAYDFMDKVVDKHRRLCDERQRLGLKRQTLEARIARVERKVRALESDPFQWEWRNFDSIAEIPRMLRMYLRAKGQVQGPVSAPTEAALVDSEEEDEENDDNPWKRVRNEPEVEGRNDMDFNLRCSESMPDFSRIGVIDEDVPDVPSRRSPPPRGFFRSQIRAPCALIRNLPIRDQGTAMAFIEALALQHRKLTLEKKKLRKRINRMQRRLTTVSRDLHILGSHPGDWIELGISDFARIPDCMMPVLDLAGQGVQVFCSPGGFP</sequence>
<feature type="region of interest" description="Disordered" evidence="2">
    <location>
        <begin position="748"/>
        <end position="770"/>
    </location>
</feature>
<feature type="compositionally biased region" description="Basic and acidic residues" evidence="2">
    <location>
        <begin position="869"/>
        <end position="878"/>
    </location>
</feature>
<dbReference type="Pfam" id="PF11690">
    <property type="entry name" value="DUF3287"/>
    <property type="match status" value="3"/>
</dbReference>
<keyword evidence="1" id="KW-0175">Coiled coil</keyword>
<feature type="coiled-coil region" evidence="1">
    <location>
        <begin position="1690"/>
        <end position="1717"/>
    </location>
</feature>
<dbReference type="PANTHER" id="PTHR45615:SF40">
    <property type="entry name" value="MYOSIN HEAVY CHAIN, NON-MUSCLE"/>
    <property type="match status" value="1"/>
</dbReference>
<feature type="compositionally biased region" description="Acidic residues" evidence="2">
    <location>
        <begin position="858"/>
        <end position="868"/>
    </location>
</feature>
<name>A0A8T2AYD8_9BRAS</name>
<dbReference type="EMBL" id="JAEFBK010000008">
    <property type="protein sequence ID" value="KAG7579288.1"/>
    <property type="molecule type" value="Genomic_DNA"/>
</dbReference>
<evidence type="ECO:0000313" key="3">
    <source>
        <dbReference type="EMBL" id="KAG7579288.1"/>
    </source>
</evidence>
<dbReference type="GO" id="GO:0005737">
    <property type="term" value="C:cytoplasm"/>
    <property type="evidence" value="ECO:0007669"/>
    <property type="project" value="TreeGrafter"/>
</dbReference>
<dbReference type="PANTHER" id="PTHR45615">
    <property type="entry name" value="MYOSIN HEAVY CHAIN, NON-MUSCLE"/>
    <property type="match status" value="1"/>
</dbReference>
<accession>A0A8T2AYD8</accession>
<feature type="coiled-coil region" evidence="1">
    <location>
        <begin position="1852"/>
        <end position="1886"/>
    </location>
</feature>
<feature type="compositionally biased region" description="Basic and acidic residues" evidence="2">
    <location>
        <begin position="1"/>
        <end position="25"/>
    </location>
</feature>